<keyword evidence="3 6" id="KW-0812">Transmembrane</keyword>
<comment type="caution">
    <text evidence="7">The sequence shown here is derived from an EMBL/GenBank/DDBJ whole genome shotgun (WGS) entry which is preliminary data.</text>
</comment>
<dbReference type="PANTHER" id="PTHR30250">
    <property type="entry name" value="PST FAMILY PREDICTED COLANIC ACID TRANSPORTER"/>
    <property type="match status" value="1"/>
</dbReference>
<keyword evidence="5 6" id="KW-0472">Membrane</keyword>
<feature type="transmembrane region" description="Helical" evidence="6">
    <location>
        <begin position="267"/>
        <end position="287"/>
    </location>
</feature>
<feature type="transmembrane region" description="Helical" evidence="6">
    <location>
        <begin position="154"/>
        <end position="175"/>
    </location>
</feature>
<evidence type="ECO:0000313" key="7">
    <source>
        <dbReference type="EMBL" id="KKB79265.1"/>
    </source>
</evidence>
<dbReference type="PATRIC" id="fig|361041.3.peg.1089"/>
<evidence type="ECO:0000256" key="1">
    <source>
        <dbReference type="ARBA" id="ARBA00004651"/>
    </source>
</evidence>
<dbReference type="Pfam" id="PF01943">
    <property type="entry name" value="Polysacc_synt"/>
    <property type="match status" value="1"/>
</dbReference>
<keyword evidence="2" id="KW-1003">Cell membrane</keyword>
<feature type="transmembrane region" description="Helical" evidence="6">
    <location>
        <begin position="393"/>
        <end position="415"/>
    </location>
</feature>
<evidence type="ECO:0000256" key="6">
    <source>
        <dbReference type="SAM" id="Phobius"/>
    </source>
</evidence>
<keyword evidence="8" id="KW-1185">Reference proteome</keyword>
<feature type="transmembrane region" description="Helical" evidence="6">
    <location>
        <begin position="38"/>
        <end position="58"/>
    </location>
</feature>
<name>A0A0F5LAF3_9HYPH</name>
<feature type="transmembrane region" description="Helical" evidence="6">
    <location>
        <begin position="12"/>
        <end position="32"/>
    </location>
</feature>
<dbReference type="EMBL" id="LAJG01000015">
    <property type="protein sequence ID" value="KKB79265.1"/>
    <property type="molecule type" value="Genomic_DNA"/>
</dbReference>
<feature type="transmembrane region" description="Helical" evidence="6">
    <location>
        <begin position="89"/>
        <end position="116"/>
    </location>
</feature>
<sequence length="423" mass="44247">MRIRIPQSLRSLVVFGMKVGGAGLAFILNIAITRAIGIHDAGVFFIAFSLTTILYAVARFGLGYTTYRSIAEAATEEGVPRVRQTANSVVLLVSAISIVIAIAVIASADLLSHWLFGSSEGVAVLILLAVTIPLYCIGSIFSEILKGLRRPVGYALFENIIIKACAVPIVLWLGVSLGLVGAGWAMLVANAVGLVVVTLLTVSVLRGFPAATRAHVDNLPTLLSTTALFAVVSLSTVLSQWLGPLIVGQVLTPSDAAIFFTAYRTSAVLEFVVISIVSVAGPAFVAANSLGGIKSVLKLAKPEALKALGAVLLLAVPAAIFASPLMTMYGADFAQGDNVLRTLILFQVINAPLGVYNAAVIALKREKAMAVLAPVSAILVAVLSYTFTLQWGVLGAAVGVGLSMMTYNLMVYAILHLGKSKIQ</sequence>
<organism evidence="7 8">
    <name type="scientific">Devosia soli</name>
    <dbReference type="NCBI Taxonomy" id="361041"/>
    <lineage>
        <taxon>Bacteria</taxon>
        <taxon>Pseudomonadati</taxon>
        <taxon>Pseudomonadota</taxon>
        <taxon>Alphaproteobacteria</taxon>
        <taxon>Hyphomicrobiales</taxon>
        <taxon>Devosiaceae</taxon>
        <taxon>Devosia</taxon>
    </lineage>
</organism>
<keyword evidence="4 6" id="KW-1133">Transmembrane helix</keyword>
<dbReference type="OrthoDB" id="9800982at2"/>
<feature type="transmembrane region" description="Helical" evidence="6">
    <location>
        <begin position="181"/>
        <end position="205"/>
    </location>
</feature>
<feature type="transmembrane region" description="Helical" evidence="6">
    <location>
        <begin position="122"/>
        <end position="142"/>
    </location>
</feature>
<evidence type="ECO:0000256" key="5">
    <source>
        <dbReference type="ARBA" id="ARBA00023136"/>
    </source>
</evidence>
<protein>
    <recommendedName>
        <fullName evidence="9">Polysaccharide biosynthesis protein C-terminal domain-containing protein</fullName>
    </recommendedName>
</protein>
<evidence type="ECO:0000256" key="4">
    <source>
        <dbReference type="ARBA" id="ARBA00022989"/>
    </source>
</evidence>
<evidence type="ECO:0000256" key="2">
    <source>
        <dbReference type="ARBA" id="ARBA00022475"/>
    </source>
</evidence>
<dbReference type="InterPro" id="IPR002797">
    <property type="entry name" value="Polysacc_synth"/>
</dbReference>
<evidence type="ECO:0000313" key="8">
    <source>
        <dbReference type="Proteomes" id="UP000033514"/>
    </source>
</evidence>
<evidence type="ECO:0008006" key="9">
    <source>
        <dbReference type="Google" id="ProtNLM"/>
    </source>
</evidence>
<gene>
    <name evidence="7" type="ORF">VW35_08700</name>
</gene>
<dbReference type="AlphaFoldDB" id="A0A0F5LAF3"/>
<feature type="transmembrane region" description="Helical" evidence="6">
    <location>
        <begin position="226"/>
        <end position="247"/>
    </location>
</feature>
<feature type="transmembrane region" description="Helical" evidence="6">
    <location>
        <begin position="370"/>
        <end position="387"/>
    </location>
</feature>
<dbReference type="STRING" id="361041.VW35_08700"/>
<dbReference type="GO" id="GO:0005886">
    <property type="term" value="C:plasma membrane"/>
    <property type="evidence" value="ECO:0007669"/>
    <property type="project" value="UniProtKB-SubCell"/>
</dbReference>
<dbReference type="RefSeq" id="WP_083982588.1">
    <property type="nucleotide sequence ID" value="NZ_LAJG01000015.1"/>
</dbReference>
<reference evidence="7 8" key="1">
    <citation type="submission" date="2015-03" db="EMBL/GenBank/DDBJ databases">
        <authorList>
            <person name="Hassan Y.I."/>
            <person name="Lepp D."/>
            <person name="Zhou T."/>
        </authorList>
    </citation>
    <scope>NUCLEOTIDE SEQUENCE [LARGE SCALE GENOMIC DNA]</scope>
    <source>
        <strain evidence="7 8">GH2-10</strain>
    </source>
</reference>
<dbReference type="PANTHER" id="PTHR30250:SF11">
    <property type="entry name" value="O-ANTIGEN TRANSPORTER-RELATED"/>
    <property type="match status" value="1"/>
</dbReference>
<feature type="transmembrane region" description="Helical" evidence="6">
    <location>
        <begin position="343"/>
        <end position="363"/>
    </location>
</feature>
<dbReference type="Proteomes" id="UP000033514">
    <property type="component" value="Unassembled WGS sequence"/>
</dbReference>
<proteinExistence type="predicted"/>
<comment type="subcellular location">
    <subcellularLocation>
        <location evidence="1">Cell membrane</location>
        <topology evidence="1">Multi-pass membrane protein</topology>
    </subcellularLocation>
</comment>
<dbReference type="InterPro" id="IPR050833">
    <property type="entry name" value="Poly_Biosynth_Transport"/>
</dbReference>
<feature type="transmembrane region" description="Helical" evidence="6">
    <location>
        <begin position="308"/>
        <end position="331"/>
    </location>
</feature>
<accession>A0A0F5LAF3</accession>
<evidence type="ECO:0000256" key="3">
    <source>
        <dbReference type="ARBA" id="ARBA00022692"/>
    </source>
</evidence>